<dbReference type="InterPro" id="IPR006553">
    <property type="entry name" value="Leu-rich_rpt_Cys-con_subtyp"/>
</dbReference>
<dbReference type="PANTHER" id="PTHR13318">
    <property type="entry name" value="PARTNER OF PAIRED, ISOFORM B-RELATED"/>
    <property type="match status" value="1"/>
</dbReference>
<feature type="region of interest" description="Disordered" evidence="1">
    <location>
        <begin position="209"/>
        <end position="258"/>
    </location>
</feature>
<evidence type="ECO:0000259" key="2">
    <source>
        <dbReference type="Pfam" id="PF12937"/>
    </source>
</evidence>
<feature type="compositionally biased region" description="Low complexity" evidence="1">
    <location>
        <begin position="318"/>
        <end position="330"/>
    </location>
</feature>
<dbReference type="SUPFAM" id="SSF52047">
    <property type="entry name" value="RNI-like"/>
    <property type="match status" value="1"/>
</dbReference>
<dbReference type="Pfam" id="PF12937">
    <property type="entry name" value="F-box-like"/>
    <property type="match status" value="1"/>
</dbReference>
<feature type="compositionally biased region" description="Polar residues" evidence="1">
    <location>
        <begin position="233"/>
        <end position="245"/>
    </location>
</feature>
<dbReference type="SMART" id="SM00367">
    <property type="entry name" value="LRR_CC"/>
    <property type="match status" value="7"/>
</dbReference>
<evidence type="ECO:0000313" key="5">
    <source>
        <dbReference type="Proteomes" id="UP000717515"/>
    </source>
</evidence>
<feature type="domain" description="F-box/LRR-repeat protein 15-like leucin rich repeat" evidence="3">
    <location>
        <begin position="796"/>
        <end position="964"/>
    </location>
</feature>
<feature type="domain" description="F-box" evidence="2">
    <location>
        <begin position="650"/>
        <end position="698"/>
    </location>
</feature>
<dbReference type="Pfam" id="PF25372">
    <property type="entry name" value="DUF7885"/>
    <property type="match status" value="1"/>
</dbReference>
<evidence type="ECO:0008006" key="6">
    <source>
        <dbReference type="Google" id="ProtNLM"/>
    </source>
</evidence>
<dbReference type="Proteomes" id="UP000717515">
    <property type="component" value="Unassembled WGS sequence"/>
</dbReference>
<dbReference type="AlphaFoldDB" id="A0A9P8A0U1"/>
<feature type="region of interest" description="Disordered" evidence="1">
    <location>
        <begin position="277"/>
        <end position="353"/>
    </location>
</feature>
<dbReference type="InterPro" id="IPR001810">
    <property type="entry name" value="F-box_dom"/>
</dbReference>
<evidence type="ECO:0000313" key="4">
    <source>
        <dbReference type="EMBL" id="KAG9321859.1"/>
    </source>
</evidence>
<feature type="compositionally biased region" description="Basic residues" evidence="1">
    <location>
        <begin position="174"/>
        <end position="187"/>
    </location>
</feature>
<feature type="region of interest" description="Disordered" evidence="1">
    <location>
        <begin position="446"/>
        <end position="547"/>
    </location>
</feature>
<evidence type="ECO:0000256" key="1">
    <source>
        <dbReference type="SAM" id="MobiDB-lite"/>
    </source>
</evidence>
<gene>
    <name evidence="4" type="ORF">KVV02_005313</name>
</gene>
<feature type="compositionally biased region" description="Low complexity" evidence="1">
    <location>
        <begin position="105"/>
        <end position="121"/>
    </location>
</feature>
<dbReference type="Gene3D" id="3.80.10.10">
    <property type="entry name" value="Ribonuclease Inhibitor"/>
    <property type="match status" value="1"/>
</dbReference>
<evidence type="ECO:0000259" key="3">
    <source>
        <dbReference type="Pfam" id="PF25372"/>
    </source>
</evidence>
<organism evidence="4 5">
    <name type="scientific">Mortierella alpina</name>
    <name type="common">Oleaginous fungus</name>
    <name type="synonym">Mortierella renispora</name>
    <dbReference type="NCBI Taxonomy" id="64518"/>
    <lineage>
        <taxon>Eukaryota</taxon>
        <taxon>Fungi</taxon>
        <taxon>Fungi incertae sedis</taxon>
        <taxon>Mucoromycota</taxon>
        <taxon>Mortierellomycotina</taxon>
        <taxon>Mortierellomycetes</taxon>
        <taxon>Mortierellales</taxon>
        <taxon>Mortierellaceae</taxon>
        <taxon>Mortierella</taxon>
    </lineage>
</organism>
<name>A0A9P8A0U1_MORAP</name>
<dbReference type="GO" id="GO:0031146">
    <property type="term" value="P:SCF-dependent proteasomal ubiquitin-dependent protein catabolic process"/>
    <property type="evidence" value="ECO:0007669"/>
    <property type="project" value="TreeGrafter"/>
</dbReference>
<feature type="compositionally biased region" description="Polar residues" evidence="1">
    <location>
        <begin position="466"/>
        <end position="479"/>
    </location>
</feature>
<dbReference type="PANTHER" id="PTHR13318:SF190">
    <property type="entry name" value="PARTNER OF PAIRED, ISOFORM B"/>
    <property type="match status" value="1"/>
</dbReference>
<feature type="compositionally biased region" description="Basic and acidic residues" evidence="1">
    <location>
        <begin position="519"/>
        <end position="530"/>
    </location>
</feature>
<feature type="compositionally biased region" description="Acidic residues" evidence="1">
    <location>
        <begin position="484"/>
        <end position="518"/>
    </location>
</feature>
<dbReference type="InterPro" id="IPR057207">
    <property type="entry name" value="FBXL15_LRR"/>
</dbReference>
<proteinExistence type="predicted"/>
<feature type="compositionally biased region" description="Gly residues" evidence="1">
    <location>
        <begin position="446"/>
        <end position="456"/>
    </location>
</feature>
<reference evidence="4" key="1">
    <citation type="submission" date="2021-07" db="EMBL/GenBank/DDBJ databases">
        <title>Draft genome of Mortierella alpina, strain LL118, isolated from an aspen leaf litter sample.</title>
        <authorList>
            <person name="Yang S."/>
            <person name="Vinatzer B.A."/>
        </authorList>
    </citation>
    <scope>NUCLEOTIDE SEQUENCE</scope>
    <source>
        <strain evidence="4">LL118</strain>
    </source>
</reference>
<sequence>MVPLLDALLPPNNIQQHLKNQDTAPCCSKSRTSAGAMTAVDVSMKLAAAGSQDRNSSSGGRHTGGHDNNSSTTSGASRRITRSRTDTTSTNATVVPFQRCHRHSPSISSASSSSEVVPAPSRSHRRRFSMQTSPVPPASSSESVSSTSGHLHRCRQYRQGETALTNTHVPQGHTSRHGRDHSHHHHGNASGSSSSFLRRIIKVFVGNSSGGELHDGRHNRVHPSDAPIASRSLLPSNSGTRSSNAYRHPREIEELQTDESGSCEECECSCEDPHIDNNKVSNFKSGTTNRMNSHALPPPPCLSQPTSEPSRGHKKRSNSTVTTSSIASSSGGTGGRHIRSSRPGRTSSVGGVSVNSCYTDGSENSSSIGSSDFVHHRSSIISSTGGSSSGSSNGGTGDKALAHLNSQIYRHHFTGHGFFNPPYAAQQEAMAKRRLSFFKAAAMGGGGSGAGAGAGAGAASRRGSAFSTKSQETAVNLTGINIADEPEDEGSSEDEDDSESLDDEHDHDMDVDENEDEDGTFKDNDLHDSNDPNDFNDPIYDQEHDHDEDSGAIEQDYYEHDNNSSMMLTSDVELELYRRRQEEEGRKRLSSRARRFRYLRRQGLLLATRHLKTSDSVEPVVYRTRSKAGRHSLQPSLAKLEKRPSPIQLPEILHLIFQFVVDFTPADDFSQREIYSCLLVSKQWYLVAQKTLWREIRLKNPTKLEMLIDLLKRTDTVECLGIEKSMEQSQQAFLMDQPPGTVAPMVTKDQQNKQGRPSAYGQQEDVMGMSTTTAIESYLHVLGEDSIMSPTAMQRRLHERAHAVKKIVLHKLKLIEDSDIMSLTSWFHNLQIIEFYICEKLTDKIILSVAENCPQLQQLLVPGCSKITDVGISQIALHCPRMRHLDLRACSNISDESLILVARHCHDLWHLNVGRVTAAGRVTGKSIAEIAKNTNLNTLGLAGCAMTDDAVIEIARSTRSGLHRISLNSCPMLTSASIRALMQLCPNLAVLEIKQCLLVTDMATLYRFSTKRVLVELCPELQKRLIDYKVELAAMNVSIQSHNISATTHVSGAGHSATAPTITGPSHTAVNANLSALGASIPQPATTTATLHAHHPH</sequence>
<protein>
    <recommendedName>
        <fullName evidence="6">F-box domain-containing protein</fullName>
    </recommendedName>
</protein>
<feature type="compositionally biased region" description="Polar residues" evidence="1">
    <location>
        <begin position="52"/>
        <end position="76"/>
    </location>
</feature>
<feature type="compositionally biased region" description="Low complexity" evidence="1">
    <location>
        <begin position="379"/>
        <end position="391"/>
    </location>
</feature>
<feature type="compositionally biased region" description="Polar residues" evidence="1">
    <location>
        <begin position="278"/>
        <end position="292"/>
    </location>
</feature>
<dbReference type="GO" id="GO:0019005">
    <property type="term" value="C:SCF ubiquitin ligase complex"/>
    <property type="evidence" value="ECO:0007669"/>
    <property type="project" value="TreeGrafter"/>
</dbReference>
<feature type="region of interest" description="Disordered" evidence="1">
    <location>
        <begin position="48"/>
        <end position="194"/>
    </location>
</feature>
<dbReference type="EMBL" id="JAIFTL010000179">
    <property type="protein sequence ID" value="KAG9321859.1"/>
    <property type="molecule type" value="Genomic_DNA"/>
</dbReference>
<comment type="caution">
    <text evidence="4">The sequence shown here is derived from an EMBL/GenBank/DDBJ whole genome shotgun (WGS) entry which is preliminary data.</text>
</comment>
<feature type="region of interest" description="Disordered" evidence="1">
    <location>
        <begin position="379"/>
        <end position="399"/>
    </location>
</feature>
<dbReference type="InterPro" id="IPR032675">
    <property type="entry name" value="LRR_dom_sf"/>
</dbReference>
<feature type="compositionally biased region" description="Polar residues" evidence="1">
    <location>
        <begin position="343"/>
        <end position="353"/>
    </location>
</feature>
<feature type="compositionally biased region" description="Low complexity" evidence="1">
    <location>
        <begin position="138"/>
        <end position="148"/>
    </location>
</feature>
<accession>A0A9P8A0U1</accession>